<dbReference type="GO" id="GO:0009097">
    <property type="term" value="P:isoleucine biosynthetic process"/>
    <property type="evidence" value="ECO:0007669"/>
    <property type="project" value="TreeGrafter"/>
</dbReference>
<evidence type="ECO:0000256" key="3">
    <source>
        <dbReference type="RuleBase" id="RU362132"/>
    </source>
</evidence>
<evidence type="ECO:0000313" key="7">
    <source>
        <dbReference type="EMBL" id="GAC19072.1"/>
    </source>
</evidence>
<proteinExistence type="inferred from homology"/>
<dbReference type="CDD" id="cd00568">
    <property type="entry name" value="TPP_enzymes"/>
    <property type="match status" value="1"/>
</dbReference>
<dbReference type="GO" id="GO:0003984">
    <property type="term" value="F:acetolactate synthase activity"/>
    <property type="evidence" value="ECO:0007669"/>
    <property type="project" value="TreeGrafter"/>
</dbReference>
<dbReference type="AlphaFoldDB" id="K6YLN0"/>
<name>K6YLN0_9ALTE</name>
<dbReference type="Gene3D" id="3.40.50.970">
    <property type="match status" value="2"/>
</dbReference>
<evidence type="ECO:0000259" key="5">
    <source>
        <dbReference type="Pfam" id="PF02775"/>
    </source>
</evidence>
<dbReference type="NCBIfam" id="NF005470">
    <property type="entry name" value="PRK07064.1"/>
    <property type="match status" value="1"/>
</dbReference>
<dbReference type="PANTHER" id="PTHR18968">
    <property type="entry name" value="THIAMINE PYROPHOSPHATE ENZYMES"/>
    <property type="match status" value="1"/>
</dbReference>
<evidence type="ECO:0000313" key="8">
    <source>
        <dbReference type="Proteomes" id="UP000006327"/>
    </source>
</evidence>
<dbReference type="InterPro" id="IPR045229">
    <property type="entry name" value="TPP_enz"/>
</dbReference>
<dbReference type="eggNOG" id="COG0028">
    <property type="taxonomic scope" value="Bacteria"/>
</dbReference>
<dbReference type="OrthoDB" id="9785953at2"/>
<dbReference type="GO" id="GO:0030976">
    <property type="term" value="F:thiamine pyrophosphate binding"/>
    <property type="evidence" value="ECO:0007669"/>
    <property type="project" value="InterPro"/>
</dbReference>
<dbReference type="GO" id="GO:0009099">
    <property type="term" value="P:L-valine biosynthetic process"/>
    <property type="evidence" value="ECO:0007669"/>
    <property type="project" value="TreeGrafter"/>
</dbReference>
<dbReference type="InterPro" id="IPR029035">
    <property type="entry name" value="DHS-like_NAD/FAD-binding_dom"/>
</dbReference>
<keyword evidence="8" id="KW-1185">Reference proteome</keyword>
<comment type="similarity">
    <text evidence="1 3">Belongs to the TPP enzyme family.</text>
</comment>
<dbReference type="GO" id="GO:0050660">
    <property type="term" value="F:flavin adenine dinucleotide binding"/>
    <property type="evidence" value="ECO:0007669"/>
    <property type="project" value="TreeGrafter"/>
</dbReference>
<comment type="caution">
    <text evidence="7">The sequence shown here is derived from an EMBL/GenBank/DDBJ whole genome shotgun (WGS) entry which is preliminary data.</text>
</comment>
<dbReference type="RefSeq" id="WP_007619484.1">
    <property type="nucleotide sequence ID" value="NZ_BAEO01000027.1"/>
</dbReference>
<gene>
    <name evidence="7" type="ORF">GARC_2105</name>
</gene>
<feature type="domain" description="Thiamine pyrophosphate enzyme TPP-binding" evidence="5">
    <location>
        <begin position="392"/>
        <end position="534"/>
    </location>
</feature>
<dbReference type="PANTHER" id="PTHR18968:SF13">
    <property type="entry name" value="ACETOLACTATE SYNTHASE CATALYTIC SUBUNIT, MITOCHONDRIAL"/>
    <property type="match status" value="1"/>
</dbReference>
<feature type="domain" description="Thiamine pyrophosphate enzyme N-terminal TPP-binding" evidence="6">
    <location>
        <begin position="13"/>
        <end position="124"/>
    </location>
</feature>
<dbReference type="Proteomes" id="UP000006327">
    <property type="component" value="Unassembled WGS sequence"/>
</dbReference>
<dbReference type="Gene3D" id="3.40.50.1220">
    <property type="entry name" value="TPP-binding domain"/>
    <property type="match status" value="1"/>
</dbReference>
<dbReference type="Pfam" id="PF00205">
    <property type="entry name" value="TPP_enzyme_M"/>
    <property type="match status" value="1"/>
</dbReference>
<dbReference type="Pfam" id="PF02775">
    <property type="entry name" value="TPP_enzyme_C"/>
    <property type="match status" value="1"/>
</dbReference>
<organism evidence="7 8">
    <name type="scientific">Paraglaciecola arctica BSs20135</name>
    <dbReference type="NCBI Taxonomy" id="493475"/>
    <lineage>
        <taxon>Bacteria</taxon>
        <taxon>Pseudomonadati</taxon>
        <taxon>Pseudomonadota</taxon>
        <taxon>Gammaproteobacteria</taxon>
        <taxon>Alteromonadales</taxon>
        <taxon>Alteromonadaceae</taxon>
        <taxon>Paraglaciecola</taxon>
    </lineage>
</organism>
<evidence type="ECO:0000256" key="1">
    <source>
        <dbReference type="ARBA" id="ARBA00007812"/>
    </source>
</evidence>
<protein>
    <submittedName>
        <fullName evidence="7">Thiamine pyrophosphate protein domain protein TPP-binding</fullName>
    </submittedName>
</protein>
<dbReference type="InterPro" id="IPR029061">
    <property type="entry name" value="THDP-binding"/>
</dbReference>
<dbReference type="SUPFAM" id="SSF52467">
    <property type="entry name" value="DHS-like NAD/FAD-binding domain"/>
    <property type="match status" value="1"/>
</dbReference>
<feature type="domain" description="Thiamine pyrophosphate enzyme central" evidence="4">
    <location>
        <begin position="202"/>
        <end position="330"/>
    </location>
</feature>
<dbReference type="InterPro" id="IPR012001">
    <property type="entry name" value="Thiamin_PyroP_enz_TPP-bd_dom"/>
</dbReference>
<dbReference type="CDD" id="cd07035">
    <property type="entry name" value="TPP_PYR_POX_like"/>
    <property type="match status" value="1"/>
</dbReference>
<dbReference type="SUPFAM" id="SSF52518">
    <property type="entry name" value="Thiamin diphosphate-binding fold (THDP-binding)"/>
    <property type="match status" value="2"/>
</dbReference>
<dbReference type="InterPro" id="IPR011766">
    <property type="entry name" value="TPP_enzyme_TPP-bd"/>
</dbReference>
<evidence type="ECO:0000259" key="4">
    <source>
        <dbReference type="Pfam" id="PF00205"/>
    </source>
</evidence>
<reference evidence="7 8" key="1">
    <citation type="journal article" date="2017" name="Antonie Van Leeuwenhoek">
        <title>Rhizobium rhizosphaerae sp. nov., a novel species isolated from rice rhizosphere.</title>
        <authorList>
            <person name="Zhao J.J."/>
            <person name="Zhang J."/>
            <person name="Zhang R.J."/>
            <person name="Zhang C.W."/>
            <person name="Yin H.Q."/>
            <person name="Zhang X.X."/>
        </authorList>
    </citation>
    <scope>NUCLEOTIDE SEQUENCE [LARGE SCALE GENOMIC DNA]</scope>
    <source>
        <strain evidence="7 8">BSs20135</strain>
    </source>
</reference>
<dbReference type="GO" id="GO:0005948">
    <property type="term" value="C:acetolactate synthase complex"/>
    <property type="evidence" value="ECO:0007669"/>
    <property type="project" value="TreeGrafter"/>
</dbReference>
<dbReference type="InterPro" id="IPR012000">
    <property type="entry name" value="Thiamin_PyroP_enz_cen_dom"/>
</dbReference>
<accession>K6YLN0</accession>
<keyword evidence="2 3" id="KW-0786">Thiamine pyrophosphate</keyword>
<evidence type="ECO:0000259" key="6">
    <source>
        <dbReference type="Pfam" id="PF02776"/>
    </source>
</evidence>
<dbReference type="Pfam" id="PF02776">
    <property type="entry name" value="TPP_enzyme_N"/>
    <property type="match status" value="1"/>
</dbReference>
<dbReference type="GO" id="GO:0000287">
    <property type="term" value="F:magnesium ion binding"/>
    <property type="evidence" value="ECO:0007669"/>
    <property type="project" value="InterPro"/>
</dbReference>
<dbReference type="EMBL" id="BAEO01000027">
    <property type="protein sequence ID" value="GAC19072.1"/>
    <property type="molecule type" value="Genomic_DNA"/>
</dbReference>
<evidence type="ECO:0000256" key="2">
    <source>
        <dbReference type="ARBA" id="ARBA00023052"/>
    </source>
</evidence>
<dbReference type="STRING" id="493475.GARC_2105"/>
<sequence>MNSKNDEFEEDGTVGELIAKFLVACELDAAFGVISIHNMPILDAFAKYGKINFVPSRGEAGGVNMADAYARVRGNLGVAVTSTGTAAGNAAGALVEAFTAGTPLLHITGQIESEHIDRDRAYIHEAPFQLEMLQSVSKFAYRIWSPESALGILREAVQCALTPPRGPVSIEIPIDVQKAQVKFPVNFSPLPIVETPLPTDQVDQLIAQFKTAKRPMLWLGGGSRHAAKAAERLANMGVGIVTSTNGRAVVSEDHPMSIGAFNATPFSEKLYQSVDLMVVVGSRLRSNETWNYDLALPKNLIVADLDSKADGKTYKNNGFIYADSNKLLTYLADNLEGQLNLDPDLPVSIRETREQSEAALRKGLGPYNDLVNQLQDLYTNDMPWVRDVTLSNSMWGNRLLKIAEPLNGVHALGGGIGQGLPMGIGAAVAAGGKKVITLTGDGGLNLCIGEIATAAQEKVNMTLLIMNDSGYGVIRNIQDADYGSRQHYSSIQIPDYRLISESVGIPFFRVSKISDFSDIMKQALSIDGPAVVEVDMVTIGPFNTSFAGPPKRIKEDEA</sequence>